<comment type="subcellular location">
    <subcellularLocation>
        <location evidence="1">Membrane</location>
        <topology evidence="1">Single-pass membrane protein</topology>
    </subcellularLocation>
</comment>
<evidence type="ECO:0000313" key="7">
    <source>
        <dbReference type="EMBL" id="KAK4448725.1"/>
    </source>
</evidence>
<evidence type="ECO:0000313" key="8">
    <source>
        <dbReference type="Proteomes" id="UP001321760"/>
    </source>
</evidence>
<reference evidence="7" key="2">
    <citation type="submission" date="2023-05" db="EMBL/GenBank/DDBJ databases">
        <authorList>
            <consortium name="Lawrence Berkeley National Laboratory"/>
            <person name="Steindorff A."/>
            <person name="Hensen N."/>
            <person name="Bonometti L."/>
            <person name="Westerberg I."/>
            <person name="Brannstrom I.O."/>
            <person name="Guillou S."/>
            <person name="Cros-Aarteil S."/>
            <person name="Calhoun S."/>
            <person name="Haridas S."/>
            <person name="Kuo A."/>
            <person name="Mondo S."/>
            <person name="Pangilinan J."/>
            <person name="Riley R."/>
            <person name="Labutti K."/>
            <person name="Andreopoulos B."/>
            <person name="Lipzen A."/>
            <person name="Chen C."/>
            <person name="Yanf M."/>
            <person name="Daum C."/>
            <person name="Ng V."/>
            <person name="Clum A."/>
            <person name="Ohm R."/>
            <person name="Martin F."/>
            <person name="Silar P."/>
            <person name="Natvig D."/>
            <person name="Lalanne C."/>
            <person name="Gautier V."/>
            <person name="Ament-Velasquez S.L."/>
            <person name="Kruys A."/>
            <person name="Hutchinson M.I."/>
            <person name="Powell A.J."/>
            <person name="Barry K."/>
            <person name="Miller A.N."/>
            <person name="Grigoriev I.V."/>
            <person name="Debuchy R."/>
            <person name="Gladieux P."/>
            <person name="Thoren M.H."/>
            <person name="Johannesson H."/>
        </authorList>
    </citation>
    <scope>NUCLEOTIDE SEQUENCE</scope>
    <source>
        <strain evidence="7">PSN243</strain>
    </source>
</reference>
<evidence type="ECO:0000256" key="4">
    <source>
        <dbReference type="ARBA" id="ARBA00023136"/>
    </source>
</evidence>
<sequence length="326" mass="34037">MDISNGTCYWAQGAKASPAIIPCGNDAFGHATCCEQGDWCLGSNACYNAEFGVTYLFGCSDPDYRDPSCPDKSVFPGGYPWLGLVYCNGTSRQWAACPQKKKPTLVTSPDPCYCPETSPPIAFTEDSRIPATASLPAKAGGTISWAPEFSPTTVTMPTAAATRTGSGSTNFTPTATSDASTATGISATPTASSAAPSETPRESGLSSGASIGIGVGIAIGALLLIALLAFFIWRFLKKRKTGQPPELSQNEPQPPKVELGPGDNSTVMTASELDPASPRPWSMSSEQVRSILAPLAEVTYVGGSAPQEMYTPGAYRPYRPAVELPA</sequence>
<keyword evidence="8" id="KW-1185">Reference proteome</keyword>
<evidence type="ECO:0000256" key="5">
    <source>
        <dbReference type="SAM" id="MobiDB-lite"/>
    </source>
</evidence>
<dbReference type="InterPro" id="IPR051694">
    <property type="entry name" value="Immunoregulatory_rcpt-like"/>
</dbReference>
<gene>
    <name evidence="7" type="ORF">QBC34DRAFT_438847</name>
</gene>
<protein>
    <submittedName>
        <fullName evidence="7">Uncharacterized protein</fullName>
    </submittedName>
</protein>
<evidence type="ECO:0000256" key="2">
    <source>
        <dbReference type="ARBA" id="ARBA00022692"/>
    </source>
</evidence>
<comment type="caution">
    <text evidence="7">The sequence shown here is derived from an EMBL/GenBank/DDBJ whole genome shotgun (WGS) entry which is preliminary data.</text>
</comment>
<proteinExistence type="predicted"/>
<evidence type="ECO:0000256" key="6">
    <source>
        <dbReference type="SAM" id="Phobius"/>
    </source>
</evidence>
<name>A0AAV9GL77_9PEZI</name>
<dbReference type="AlphaFoldDB" id="A0AAV9GL77"/>
<reference evidence="7" key="1">
    <citation type="journal article" date="2023" name="Mol. Phylogenet. Evol.">
        <title>Genome-scale phylogeny and comparative genomics of the fungal order Sordariales.</title>
        <authorList>
            <person name="Hensen N."/>
            <person name="Bonometti L."/>
            <person name="Westerberg I."/>
            <person name="Brannstrom I.O."/>
            <person name="Guillou S."/>
            <person name="Cros-Aarteil S."/>
            <person name="Calhoun S."/>
            <person name="Haridas S."/>
            <person name="Kuo A."/>
            <person name="Mondo S."/>
            <person name="Pangilinan J."/>
            <person name="Riley R."/>
            <person name="LaButti K."/>
            <person name="Andreopoulos B."/>
            <person name="Lipzen A."/>
            <person name="Chen C."/>
            <person name="Yan M."/>
            <person name="Daum C."/>
            <person name="Ng V."/>
            <person name="Clum A."/>
            <person name="Steindorff A."/>
            <person name="Ohm R.A."/>
            <person name="Martin F."/>
            <person name="Silar P."/>
            <person name="Natvig D.O."/>
            <person name="Lalanne C."/>
            <person name="Gautier V."/>
            <person name="Ament-Velasquez S.L."/>
            <person name="Kruys A."/>
            <person name="Hutchinson M.I."/>
            <person name="Powell A.J."/>
            <person name="Barry K."/>
            <person name="Miller A.N."/>
            <person name="Grigoriev I.V."/>
            <person name="Debuchy R."/>
            <person name="Gladieux P."/>
            <person name="Hiltunen Thoren M."/>
            <person name="Johannesson H."/>
        </authorList>
    </citation>
    <scope>NUCLEOTIDE SEQUENCE</scope>
    <source>
        <strain evidence="7">PSN243</strain>
    </source>
</reference>
<feature type="region of interest" description="Disordered" evidence="5">
    <location>
        <begin position="241"/>
        <end position="284"/>
    </location>
</feature>
<keyword evidence="4 6" id="KW-0472">Membrane</keyword>
<evidence type="ECO:0000256" key="3">
    <source>
        <dbReference type="ARBA" id="ARBA00022989"/>
    </source>
</evidence>
<dbReference type="GO" id="GO:0016020">
    <property type="term" value="C:membrane"/>
    <property type="evidence" value="ECO:0007669"/>
    <property type="project" value="UniProtKB-SubCell"/>
</dbReference>
<dbReference type="GO" id="GO:0071944">
    <property type="term" value="C:cell periphery"/>
    <property type="evidence" value="ECO:0007669"/>
    <property type="project" value="UniProtKB-ARBA"/>
</dbReference>
<feature type="transmembrane region" description="Helical" evidence="6">
    <location>
        <begin position="211"/>
        <end position="233"/>
    </location>
</feature>
<feature type="region of interest" description="Disordered" evidence="5">
    <location>
        <begin position="159"/>
        <end position="205"/>
    </location>
</feature>
<dbReference type="EMBL" id="MU865941">
    <property type="protein sequence ID" value="KAK4448725.1"/>
    <property type="molecule type" value="Genomic_DNA"/>
</dbReference>
<evidence type="ECO:0000256" key="1">
    <source>
        <dbReference type="ARBA" id="ARBA00004167"/>
    </source>
</evidence>
<organism evidence="7 8">
    <name type="scientific">Podospora aff. communis PSN243</name>
    <dbReference type="NCBI Taxonomy" id="3040156"/>
    <lineage>
        <taxon>Eukaryota</taxon>
        <taxon>Fungi</taxon>
        <taxon>Dikarya</taxon>
        <taxon>Ascomycota</taxon>
        <taxon>Pezizomycotina</taxon>
        <taxon>Sordariomycetes</taxon>
        <taxon>Sordariomycetidae</taxon>
        <taxon>Sordariales</taxon>
        <taxon>Podosporaceae</taxon>
        <taxon>Podospora</taxon>
    </lineage>
</organism>
<keyword evidence="2 6" id="KW-0812">Transmembrane</keyword>
<keyword evidence="3 6" id="KW-1133">Transmembrane helix</keyword>
<dbReference type="Proteomes" id="UP001321760">
    <property type="component" value="Unassembled WGS sequence"/>
</dbReference>
<accession>A0AAV9GL77</accession>
<dbReference type="PANTHER" id="PTHR15549">
    <property type="entry name" value="PAIRED IMMUNOGLOBULIN-LIKE TYPE 2 RECEPTOR"/>
    <property type="match status" value="1"/>
</dbReference>